<dbReference type="SMART" id="SM00086">
    <property type="entry name" value="PAC"/>
    <property type="match status" value="1"/>
</dbReference>
<accession>A0ABX6FVC9</accession>
<dbReference type="InterPro" id="IPR001610">
    <property type="entry name" value="PAC"/>
</dbReference>
<feature type="modified residue" description="4-aspartylphosphate" evidence="6">
    <location>
        <position position="884"/>
    </location>
</feature>
<evidence type="ECO:0000256" key="2">
    <source>
        <dbReference type="ARBA" id="ARBA00012438"/>
    </source>
</evidence>
<dbReference type="InterPro" id="IPR036890">
    <property type="entry name" value="HATPase_C_sf"/>
</dbReference>
<dbReference type="NCBIfam" id="TIGR00229">
    <property type="entry name" value="sensory_box"/>
    <property type="match status" value="1"/>
</dbReference>
<dbReference type="SUPFAM" id="SSF55781">
    <property type="entry name" value="GAF domain-like"/>
    <property type="match status" value="1"/>
</dbReference>
<evidence type="ECO:0000256" key="1">
    <source>
        <dbReference type="ARBA" id="ARBA00000085"/>
    </source>
</evidence>
<dbReference type="Proteomes" id="UP000437862">
    <property type="component" value="Chromosome"/>
</dbReference>
<dbReference type="InterPro" id="IPR013656">
    <property type="entry name" value="PAS_4"/>
</dbReference>
<protein>
    <recommendedName>
        <fullName evidence="2">histidine kinase</fullName>
        <ecNumber evidence="2">2.7.13.3</ecNumber>
    </recommendedName>
</protein>
<keyword evidence="3 6" id="KW-0597">Phosphoprotein</keyword>
<dbReference type="EC" id="2.7.13.3" evidence="2"/>
<evidence type="ECO:0000256" key="6">
    <source>
        <dbReference type="PROSITE-ProRule" id="PRU00169"/>
    </source>
</evidence>
<dbReference type="SMART" id="SM00387">
    <property type="entry name" value="HATPase_c"/>
    <property type="match status" value="1"/>
</dbReference>
<dbReference type="SMART" id="SM00091">
    <property type="entry name" value="PAS"/>
    <property type="match status" value="3"/>
</dbReference>
<keyword evidence="11" id="KW-1185">Reference proteome</keyword>
<name>A0ABX6FVC9_9BURK</name>
<dbReference type="Pfam" id="PF00512">
    <property type="entry name" value="HisKA"/>
    <property type="match status" value="1"/>
</dbReference>
<gene>
    <name evidence="10" type="ORF">GO485_22105</name>
</gene>
<dbReference type="Gene3D" id="1.10.287.130">
    <property type="match status" value="1"/>
</dbReference>
<dbReference type="CDD" id="cd00082">
    <property type="entry name" value="HisKA"/>
    <property type="match status" value="1"/>
</dbReference>
<dbReference type="InterPro" id="IPR013655">
    <property type="entry name" value="PAS_fold_3"/>
</dbReference>
<dbReference type="Gene3D" id="3.30.565.10">
    <property type="entry name" value="Histidine kinase-like ATPase, C-terminal domain"/>
    <property type="match status" value="1"/>
</dbReference>
<dbReference type="Gene3D" id="3.30.450.40">
    <property type="match status" value="1"/>
</dbReference>
<dbReference type="SUPFAM" id="SSF55874">
    <property type="entry name" value="ATPase domain of HSP90 chaperone/DNA topoisomerase II/histidine kinase"/>
    <property type="match status" value="1"/>
</dbReference>
<evidence type="ECO:0000256" key="5">
    <source>
        <dbReference type="ARBA" id="ARBA00022777"/>
    </source>
</evidence>
<comment type="catalytic activity">
    <reaction evidence="1">
        <text>ATP + protein L-histidine = ADP + protein N-phospho-L-histidine.</text>
        <dbReference type="EC" id="2.7.13.3"/>
    </reaction>
</comment>
<evidence type="ECO:0000259" key="9">
    <source>
        <dbReference type="PROSITE" id="PS50113"/>
    </source>
</evidence>
<dbReference type="Pfam" id="PF08448">
    <property type="entry name" value="PAS_4"/>
    <property type="match status" value="1"/>
</dbReference>
<feature type="domain" description="Histidine kinase" evidence="7">
    <location>
        <begin position="595"/>
        <end position="813"/>
    </location>
</feature>
<dbReference type="SUPFAM" id="SSF55785">
    <property type="entry name" value="PYP-like sensor domain (PAS domain)"/>
    <property type="match status" value="2"/>
</dbReference>
<dbReference type="SMART" id="SM00388">
    <property type="entry name" value="HisKA"/>
    <property type="match status" value="1"/>
</dbReference>
<dbReference type="PRINTS" id="PR00344">
    <property type="entry name" value="BCTRLSENSOR"/>
</dbReference>
<dbReference type="SMART" id="SM00448">
    <property type="entry name" value="REC"/>
    <property type="match status" value="1"/>
</dbReference>
<dbReference type="InterPro" id="IPR005467">
    <property type="entry name" value="His_kinase_dom"/>
</dbReference>
<dbReference type="InterPro" id="IPR036097">
    <property type="entry name" value="HisK_dim/P_sf"/>
</dbReference>
<feature type="domain" description="Response regulatory" evidence="8">
    <location>
        <begin position="835"/>
        <end position="951"/>
    </location>
</feature>
<dbReference type="Gene3D" id="3.30.450.20">
    <property type="entry name" value="PAS domain"/>
    <property type="match status" value="3"/>
</dbReference>
<proteinExistence type="predicted"/>
<dbReference type="EMBL" id="CP046904">
    <property type="protein sequence ID" value="QGZ41486.1"/>
    <property type="molecule type" value="Genomic_DNA"/>
</dbReference>
<dbReference type="InterPro" id="IPR003594">
    <property type="entry name" value="HATPase_dom"/>
</dbReference>
<dbReference type="PROSITE" id="PS50110">
    <property type="entry name" value="RESPONSE_REGULATORY"/>
    <property type="match status" value="1"/>
</dbReference>
<dbReference type="Pfam" id="PF02518">
    <property type="entry name" value="HATPase_c"/>
    <property type="match status" value="1"/>
</dbReference>
<dbReference type="CDD" id="cd00075">
    <property type="entry name" value="HATPase"/>
    <property type="match status" value="1"/>
</dbReference>
<feature type="domain" description="PAC" evidence="9">
    <location>
        <begin position="532"/>
        <end position="584"/>
    </location>
</feature>
<dbReference type="PANTHER" id="PTHR43547">
    <property type="entry name" value="TWO-COMPONENT HISTIDINE KINASE"/>
    <property type="match status" value="1"/>
</dbReference>
<dbReference type="Pfam" id="PF08447">
    <property type="entry name" value="PAS_3"/>
    <property type="match status" value="1"/>
</dbReference>
<evidence type="ECO:0000313" key="11">
    <source>
        <dbReference type="Proteomes" id="UP000437862"/>
    </source>
</evidence>
<dbReference type="InterPro" id="IPR004358">
    <property type="entry name" value="Sig_transdc_His_kin-like_C"/>
</dbReference>
<dbReference type="InterPro" id="IPR001789">
    <property type="entry name" value="Sig_transdc_resp-reg_receiver"/>
</dbReference>
<keyword evidence="5" id="KW-0418">Kinase</keyword>
<dbReference type="InterPro" id="IPR000700">
    <property type="entry name" value="PAS-assoc_C"/>
</dbReference>
<dbReference type="InterPro" id="IPR011006">
    <property type="entry name" value="CheY-like_superfamily"/>
</dbReference>
<dbReference type="PROSITE" id="PS50109">
    <property type="entry name" value="HIS_KIN"/>
    <property type="match status" value="1"/>
</dbReference>
<dbReference type="InterPro" id="IPR003018">
    <property type="entry name" value="GAF"/>
</dbReference>
<dbReference type="InterPro" id="IPR003661">
    <property type="entry name" value="HisK_dim/P_dom"/>
</dbReference>
<dbReference type="SMART" id="SM00065">
    <property type="entry name" value="GAF"/>
    <property type="match status" value="1"/>
</dbReference>
<dbReference type="InterPro" id="IPR035965">
    <property type="entry name" value="PAS-like_dom_sf"/>
</dbReference>
<keyword evidence="4" id="KW-0808">Transferase</keyword>
<dbReference type="PROSITE" id="PS50113">
    <property type="entry name" value="PAC"/>
    <property type="match status" value="1"/>
</dbReference>
<evidence type="ECO:0000256" key="4">
    <source>
        <dbReference type="ARBA" id="ARBA00022679"/>
    </source>
</evidence>
<organism evidence="10 11">
    <name type="scientific">Pseudoduganella flava</name>
    <dbReference type="NCBI Taxonomy" id="871742"/>
    <lineage>
        <taxon>Bacteria</taxon>
        <taxon>Pseudomonadati</taxon>
        <taxon>Pseudomonadota</taxon>
        <taxon>Betaproteobacteria</taxon>
        <taxon>Burkholderiales</taxon>
        <taxon>Oxalobacteraceae</taxon>
        <taxon>Telluria group</taxon>
        <taxon>Pseudoduganella</taxon>
    </lineage>
</organism>
<dbReference type="PANTHER" id="PTHR43547:SF2">
    <property type="entry name" value="HYBRID SIGNAL TRANSDUCTION HISTIDINE KINASE C"/>
    <property type="match status" value="1"/>
</dbReference>
<evidence type="ECO:0000259" key="8">
    <source>
        <dbReference type="PROSITE" id="PS50110"/>
    </source>
</evidence>
<sequence length="958" mass="104262">MLALVIAQLAMEEALPDFGAVFGALPAPYLLLAPDFTIVAVNDAYLRATRTERAAIVGRNVFDVFPDDPSNPNATGAANLRASLLRVLETRAPDTMAVQRYDIELPGQPGTFEERHWSPINTPVFDRHGALAYIVHHVEDVTPAVQAQARAVKMELGILARAQQIQLREQHAMRLRRAPVFMAVLSGPQHRVELMDEGFLGLTGHRDLVGRPVVEGFASPAAERYRELLDGVYHTGKSLTASSALYPVQTVPAGPVMARYIDFAFKPIRNDAGAVMGILVEGVDVTDRVQDDARRDALVRLTDALRELRAVDDIACAAAAIVGRTVAARRAGYGQYADGVLHVSGDWAAADLPRLHGAVLLDDYGALLDDLRLGRSVVVADVALDPRTRGGSAAFRSIDSAAAVFIPVLEQGKLMSVLFVHDTVARQWAQEDVALMKEVAERTRTAAERARSMEALRDSEAKFRTIANAMPQMVWSTLPDGYHDYFNEQWYAYTGVGPGVTDGDAWNGMFHPDDRERAWGAWRHSLATGDVYEIQYRLRHRSGEYRWVLGRALPLRDDARRIFRWMGTCTDIHTQKLAEDELREAAARKDEFLAMLAHELRNPLAPISTAAQLLHAGHADEHTRRMASDIIVRQVKHMTHLVDDLLDVSRVTRGLVQLAMAELDLKQVIGSAVEQALPLIEARGHALDVRRPAARTHVYGDRTRLVQVIANVLNNAAKYTPPGGRITLDLQVHDGHARVTVGDNGSGIAPALLPHIFDLFIQGERNPDRAQGGLGLGLTLVKSITALHQGSVTAHSDGPGQGSTFTVCLPLLGEPGVPQPVPRPAAMHAPASPLRLLVVDDNADAAHSLAQLLREQGHDVTTAGDGESALRRADLAAMDAFILDIGLPGMDGYALARRLRGDPSTARATLIALSGYGQSGDRERSQAAGFDRHFVKPADPDELLGALAREQSGYNAPD</sequence>
<evidence type="ECO:0000313" key="10">
    <source>
        <dbReference type="EMBL" id="QGZ41486.1"/>
    </source>
</evidence>
<dbReference type="CDD" id="cd00130">
    <property type="entry name" value="PAS"/>
    <property type="match status" value="2"/>
</dbReference>
<dbReference type="SUPFAM" id="SSF52172">
    <property type="entry name" value="CheY-like"/>
    <property type="match status" value="1"/>
</dbReference>
<evidence type="ECO:0000256" key="3">
    <source>
        <dbReference type="ARBA" id="ARBA00022553"/>
    </source>
</evidence>
<dbReference type="InterPro" id="IPR029016">
    <property type="entry name" value="GAF-like_dom_sf"/>
</dbReference>
<evidence type="ECO:0000259" key="7">
    <source>
        <dbReference type="PROSITE" id="PS50109"/>
    </source>
</evidence>
<dbReference type="Gene3D" id="3.40.50.2300">
    <property type="match status" value="1"/>
</dbReference>
<dbReference type="CDD" id="cd17580">
    <property type="entry name" value="REC_2_DhkD-like"/>
    <property type="match status" value="1"/>
</dbReference>
<reference evidence="10 11" key="1">
    <citation type="submission" date="2019-12" db="EMBL/GenBank/DDBJ databases">
        <title>Draft Genome Sequences of Six Type Strains of the Genus Massilia.</title>
        <authorList>
            <person name="Miess H."/>
            <person name="Frediansyah A."/>
            <person name="Goeker M."/>
            <person name="Gross H."/>
        </authorList>
    </citation>
    <scope>NUCLEOTIDE SEQUENCE [LARGE SCALE GENOMIC DNA]</scope>
    <source>
        <strain evidence="10 11">DSM 26639</strain>
    </source>
</reference>
<dbReference type="SUPFAM" id="SSF47384">
    <property type="entry name" value="Homodimeric domain of signal transducing histidine kinase"/>
    <property type="match status" value="1"/>
</dbReference>
<dbReference type="Pfam" id="PF00072">
    <property type="entry name" value="Response_reg"/>
    <property type="match status" value="1"/>
</dbReference>
<dbReference type="InterPro" id="IPR000014">
    <property type="entry name" value="PAS"/>
</dbReference>